<dbReference type="CDD" id="cd00093">
    <property type="entry name" value="HTH_XRE"/>
    <property type="match status" value="1"/>
</dbReference>
<dbReference type="GO" id="GO:0003677">
    <property type="term" value="F:DNA binding"/>
    <property type="evidence" value="ECO:0007669"/>
    <property type="project" value="UniProtKB-KW"/>
</dbReference>
<dbReference type="Pfam" id="PF13560">
    <property type="entry name" value="HTH_31"/>
    <property type="match status" value="1"/>
</dbReference>
<dbReference type="SUPFAM" id="SSF47413">
    <property type="entry name" value="lambda repressor-like DNA-binding domains"/>
    <property type="match status" value="1"/>
</dbReference>
<gene>
    <name evidence="3" type="ORF">SBF1_50095</name>
</gene>
<dbReference type="Gene3D" id="1.10.260.40">
    <property type="entry name" value="lambda repressor-like DNA-binding domains"/>
    <property type="match status" value="1"/>
</dbReference>
<dbReference type="InterPro" id="IPR010982">
    <property type="entry name" value="Lambda_DNA-bd_dom_sf"/>
</dbReference>
<dbReference type="PANTHER" id="PTHR46558">
    <property type="entry name" value="TRACRIPTIONAL REGULATORY PROTEIN-RELATED-RELATED"/>
    <property type="match status" value="1"/>
</dbReference>
<name>A0A2U3LGX1_9FIRM</name>
<keyword evidence="1" id="KW-0238">DNA-binding</keyword>
<evidence type="ECO:0000313" key="3">
    <source>
        <dbReference type="EMBL" id="SPF51211.1"/>
    </source>
</evidence>
<protein>
    <submittedName>
        <fullName evidence="3">XRE family transcriptional regulator</fullName>
    </submittedName>
</protein>
<dbReference type="AlphaFoldDB" id="A0A2U3LGX1"/>
<evidence type="ECO:0000313" key="4">
    <source>
        <dbReference type="Proteomes" id="UP000238916"/>
    </source>
</evidence>
<dbReference type="EMBL" id="OMOF01000445">
    <property type="protein sequence ID" value="SPF51211.1"/>
    <property type="molecule type" value="Genomic_DNA"/>
</dbReference>
<dbReference type="InterPro" id="IPR001387">
    <property type="entry name" value="Cro/C1-type_HTH"/>
</dbReference>
<reference evidence="4" key="1">
    <citation type="submission" date="2018-02" db="EMBL/GenBank/DDBJ databases">
        <authorList>
            <person name="Hausmann B."/>
        </authorList>
    </citation>
    <scope>NUCLEOTIDE SEQUENCE [LARGE SCALE GENOMIC DNA]</scope>
    <source>
        <strain evidence="4">Peat soil MAG SbF1</strain>
    </source>
</reference>
<dbReference type="SMART" id="SM00530">
    <property type="entry name" value="HTH_XRE"/>
    <property type="match status" value="1"/>
</dbReference>
<dbReference type="PANTHER" id="PTHR46558:SF11">
    <property type="entry name" value="HTH-TYPE TRANSCRIPTIONAL REGULATOR XRE"/>
    <property type="match status" value="1"/>
</dbReference>
<sequence>MIIGMGSRIRVLRLERGLTQDQMAYKLDMNRANFSHYERDTSSPPCEVLVKIADILNTTTDFLLGRTDTNPPDAATIKQLQGINELPQDKRRFVINIINSIISEIIEEAKEE</sequence>
<dbReference type="Proteomes" id="UP000238916">
    <property type="component" value="Unassembled WGS sequence"/>
</dbReference>
<feature type="domain" description="HTH cro/C1-type" evidence="2">
    <location>
        <begin position="9"/>
        <end position="63"/>
    </location>
</feature>
<accession>A0A2U3LGX1</accession>
<evidence type="ECO:0000256" key="1">
    <source>
        <dbReference type="ARBA" id="ARBA00023125"/>
    </source>
</evidence>
<dbReference type="PROSITE" id="PS50943">
    <property type="entry name" value="HTH_CROC1"/>
    <property type="match status" value="1"/>
</dbReference>
<proteinExistence type="predicted"/>
<evidence type="ECO:0000259" key="2">
    <source>
        <dbReference type="PROSITE" id="PS50943"/>
    </source>
</evidence>
<organism evidence="3 4">
    <name type="scientific">Candidatus Desulfosporosinus infrequens</name>
    <dbReference type="NCBI Taxonomy" id="2043169"/>
    <lineage>
        <taxon>Bacteria</taxon>
        <taxon>Bacillati</taxon>
        <taxon>Bacillota</taxon>
        <taxon>Clostridia</taxon>
        <taxon>Eubacteriales</taxon>
        <taxon>Desulfitobacteriaceae</taxon>
        <taxon>Desulfosporosinus</taxon>
    </lineage>
</organism>